<dbReference type="GO" id="GO:0004252">
    <property type="term" value="F:serine-type endopeptidase activity"/>
    <property type="evidence" value="ECO:0007669"/>
    <property type="project" value="UniProtKB-UniRule"/>
</dbReference>
<evidence type="ECO:0000256" key="4">
    <source>
        <dbReference type="ARBA" id="ARBA00022825"/>
    </source>
</evidence>
<dbReference type="GO" id="GO:0006508">
    <property type="term" value="P:proteolysis"/>
    <property type="evidence" value="ECO:0007669"/>
    <property type="project" value="UniProtKB-KW"/>
</dbReference>
<dbReference type="InterPro" id="IPR036852">
    <property type="entry name" value="Peptidase_S8/S53_dom_sf"/>
</dbReference>
<dbReference type="InterPro" id="IPR000209">
    <property type="entry name" value="Peptidase_S8/S53_dom"/>
</dbReference>
<dbReference type="EC" id="3.4.21.62" evidence="6"/>
<reference evidence="10" key="2">
    <citation type="submission" date="2019-06" db="EMBL/GenBank/DDBJ databases">
        <title>Genomics analysis of Aphanomyces spp. identifies a new class of oomycete effector associated with host adaptation.</title>
        <authorList>
            <person name="Gaulin E."/>
        </authorList>
    </citation>
    <scope>NUCLEOTIDE SEQUENCE</scope>
    <source>
        <strain evidence="10">CBS 578.67</strain>
    </source>
</reference>
<keyword evidence="12" id="KW-1185">Reference proteome</keyword>
<evidence type="ECO:0000256" key="6">
    <source>
        <dbReference type="ARBA" id="ARBA00023619"/>
    </source>
</evidence>
<evidence type="ECO:0000256" key="8">
    <source>
        <dbReference type="RuleBase" id="RU003355"/>
    </source>
</evidence>
<dbReference type="SUPFAM" id="SSF52743">
    <property type="entry name" value="Subtilisin-like"/>
    <property type="match status" value="1"/>
</dbReference>
<proteinExistence type="inferred from homology"/>
<gene>
    <name evidence="11" type="primary">Aste57867_14831</name>
    <name evidence="10" type="ORF">As57867_014775</name>
    <name evidence="11" type="ORF">ASTE57867_14831</name>
</gene>
<feature type="active site" description="Charge relay system" evidence="7">
    <location>
        <position position="379"/>
    </location>
</feature>
<dbReference type="PROSITE" id="PS00138">
    <property type="entry name" value="SUBTILASE_SER"/>
    <property type="match status" value="1"/>
</dbReference>
<organism evidence="11 12">
    <name type="scientific">Aphanomyces stellatus</name>
    <dbReference type="NCBI Taxonomy" id="120398"/>
    <lineage>
        <taxon>Eukaryota</taxon>
        <taxon>Sar</taxon>
        <taxon>Stramenopiles</taxon>
        <taxon>Oomycota</taxon>
        <taxon>Saprolegniomycetes</taxon>
        <taxon>Saprolegniales</taxon>
        <taxon>Verrucalvaceae</taxon>
        <taxon>Aphanomyces</taxon>
    </lineage>
</organism>
<protein>
    <recommendedName>
        <fullName evidence="6">subtilisin</fullName>
        <ecNumber evidence="6">3.4.21.62</ecNumber>
    </recommendedName>
</protein>
<dbReference type="PANTHER" id="PTHR43806:SF67">
    <property type="entry name" value="EGF-LIKE DOMAIN-CONTAINING PROTEIN"/>
    <property type="match status" value="1"/>
</dbReference>
<accession>A0A485L1Q5</accession>
<feature type="active site" description="Charge relay system" evidence="7">
    <location>
        <position position="167"/>
    </location>
</feature>
<evidence type="ECO:0000256" key="2">
    <source>
        <dbReference type="ARBA" id="ARBA00022670"/>
    </source>
</evidence>
<comment type="catalytic activity">
    <reaction evidence="5">
        <text>Hydrolysis of proteins with broad specificity for peptide bonds, and a preference for a large uncharged residue in P1. Hydrolyzes peptide amides.</text>
        <dbReference type="EC" id="3.4.21.62"/>
    </reaction>
</comment>
<dbReference type="EMBL" id="VJMH01005581">
    <property type="protein sequence ID" value="KAF0694283.1"/>
    <property type="molecule type" value="Genomic_DNA"/>
</dbReference>
<dbReference type="PROSITE" id="PS51892">
    <property type="entry name" value="SUBTILASE"/>
    <property type="match status" value="1"/>
</dbReference>
<keyword evidence="3 7" id="KW-0378">Hydrolase</keyword>
<dbReference type="Proteomes" id="UP000332933">
    <property type="component" value="Unassembled WGS sequence"/>
</dbReference>
<dbReference type="PROSITE" id="PS00136">
    <property type="entry name" value="SUBTILASE_ASP"/>
    <property type="match status" value="1"/>
</dbReference>
<dbReference type="EMBL" id="CAADRA010005602">
    <property type="protein sequence ID" value="VFT91649.1"/>
    <property type="molecule type" value="Genomic_DNA"/>
</dbReference>
<feature type="active site" description="Charge relay system" evidence="7">
    <location>
        <position position="203"/>
    </location>
</feature>
<sequence length="475" mass="48795">MPKIAADVLSALAHATTVNILVEHEGSTTSGLSKATAVIQADRGCIRSQKVCTALQSQATKSQSCVARVLGGDAYTHVQRQSFWIANVMHVKHAPSCLVQALAKCAAVSAITLEPTFPLRALPPAQAYTNDVALLEDYMPQWGVDKIGAPAVWATTRGQGVVVGIIDSGVLHTHEALAGKWRSSHGWFDPQGQTLLPSDGNGHGTHVLGTILGANGIGVAPDATFVACNGCPGGTCIGSAVLACAQFLLCPTDPMGGDRNCSMHPHVINNSWGGPSVGPWFDAAIAAWRLAGIVPIFAAGNGGATCDTVTSPGDSTQAIAVGATGNGGTNSGTDELAYFSSRGGSSDDVIKPDLVAPGYFVLSAFASSESSYAYMAGTSMAAPHVTGAVALLLSRNLSATYDDVYRQLTTTAVTSTLVPTNQNCGGVADATFPNNNYGFGRVDVSRAMAASNAQTAASNSKAKVFVAEPLTLPDF</sequence>
<dbReference type="PRINTS" id="PR00723">
    <property type="entry name" value="SUBTILISIN"/>
</dbReference>
<keyword evidence="2 7" id="KW-0645">Protease</keyword>
<evidence type="ECO:0000256" key="7">
    <source>
        <dbReference type="PROSITE-ProRule" id="PRU01240"/>
    </source>
</evidence>
<evidence type="ECO:0000256" key="5">
    <source>
        <dbReference type="ARBA" id="ARBA00023529"/>
    </source>
</evidence>
<evidence type="ECO:0000259" key="9">
    <source>
        <dbReference type="Pfam" id="PF00082"/>
    </source>
</evidence>
<comment type="similarity">
    <text evidence="1 7 8">Belongs to the peptidase S8 family.</text>
</comment>
<evidence type="ECO:0000256" key="1">
    <source>
        <dbReference type="ARBA" id="ARBA00011073"/>
    </source>
</evidence>
<dbReference type="InterPro" id="IPR023828">
    <property type="entry name" value="Peptidase_S8_Ser-AS"/>
</dbReference>
<dbReference type="OrthoDB" id="1911066at2759"/>
<evidence type="ECO:0000313" key="11">
    <source>
        <dbReference type="EMBL" id="VFT91649.1"/>
    </source>
</evidence>
<dbReference type="InterPro" id="IPR050131">
    <property type="entry name" value="Peptidase_S8_subtilisin-like"/>
</dbReference>
<dbReference type="PANTHER" id="PTHR43806">
    <property type="entry name" value="PEPTIDASE S8"/>
    <property type="match status" value="1"/>
</dbReference>
<feature type="domain" description="Peptidase S8/S53" evidence="9">
    <location>
        <begin position="158"/>
        <end position="440"/>
    </location>
</feature>
<dbReference type="Pfam" id="PF00082">
    <property type="entry name" value="Peptidase_S8"/>
    <property type="match status" value="1"/>
</dbReference>
<evidence type="ECO:0000313" key="10">
    <source>
        <dbReference type="EMBL" id="KAF0694283.1"/>
    </source>
</evidence>
<dbReference type="Gene3D" id="3.40.50.200">
    <property type="entry name" value="Peptidase S8/S53 domain"/>
    <property type="match status" value="1"/>
</dbReference>
<evidence type="ECO:0000256" key="3">
    <source>
        <dbReference type="ARBA" id="ARBA00022801"/>
    </source>
</evidence>
<name>A0A485L1Q5_9STRA</name>
<evidence type="ECO:0000313" key="12">
    <source>
        <dbReference type="Proteomes" id="UP000332933"/>
    </source>
</evidence>
<keyword evidence="4 7" id="KW-0720">Serine protease</keyword>
<reference evidence="11" key="1">
    <citation type="submission" date="2019-03" db="EMBL/GenBank/DDBJ databases">
        <authorList>
            <person name="Gaulin E."/>
            <person name="Dumas B."/>
        </authorList>
    </citation>
    <scope>NUCLEOTIDE SEQUENCE [LARGE SCALE GENOMIC DNA]</scope>
    <source>
        <strain evidence="11">CBS 568.67</strain>
    </source>
</reference>
<dbReference type="InterPro" id="IPR015500">
    <property type="entry name" value="Peptidase_S8_subtilisin-rel"/>
</dbReference>
<dbReference type="InterPro" id="IPR023827">
    <property type="entry name" value="Peptidase_S8_Asp-AS"/>
</dbReference>
<dbReference type="AlphaFoldDB" id="A0A485L1Q5"/>